<feature type="region of interest" description="Disordered" evidence="1">
    <location>
        <begin position="1"/>
        <end position="46"/>
    </location>
</feature>
<comment type="caution">
    <text evidence="2">The sequence shown here is derived from an EMBL/GenBank/DDBJ whole genome shotgun (WGS) entry which is preliminary data.</text>
</comment>
<dbReference type="EMBL" id="BGPR01082707">
    <property type="protein sequence ID" value="GBL88267.1"/>
    <property type="molecule type" value="Genomic_DNA"/>
</dbReference>
<reference evidence="2 3" key="1">
    <citation type="journal article" date="2019" name="Sci. Rep.">
        <title>Orb-weaving spider Araneus ventricosus genome elucidates the spidroin gene catalogue.</title>
        <authorList>
            <person name="Kono N."/>
            <person name="Nakamura H."/>
            <person name="Ohtoshi R."/>
            <person name="Moran D.A.P."/>
            <person name="Shinohara A."/>
            <person name="Yoshida Y."/>
            <person name="Fujiwara M."/>
            <person name="Mori M."/>
            <person name="Tomita M."/>
            <person name="Arakawa K."/>
        </authorList>
    </citation>
    <scope>NUCLEOTIDE SEQUENCE [LARGE SCALE GENOMIC DNA]</scope>
</reference>
<protein>
    <submittedName>
        <fullName evidence="2">Uncharacterized protein</fullName>
    </submittedName>
</protein>
<feature type="compositionally biased region" description="Basic and acidic residues" evidence="1">
    <location>
        <begin position="34"/>
        <end position="45"/>
    </location>
</feature>
<evidence type="ECO:0000256" key="1">
    <source>
        <dbReference type="SAM" id="MobiDB-lite"/>
    </source>
</evidence>
<dbReference type="Proteomes" id="UP000499080">
    <property type="component" value="Unassembled WGS sequence"/>
</dbReference>
<keyword evidence="3" id="KW-1185">Reference proteome</keyword>
<dbReference type="AlphaFoldDB" id="A0A4Y2B918"/>
<sequence length="202" mass="23019">MEVLGEEWKLPDADRHLLGAAPPPEVEKKKRKRRDNDEASKRPRIDIVQQATNQNISVPEQQQMLFDHFGQQQFILEDLTPTFLQSPAPLYTPGTSLDTMVTIETLQLQITELQKQLSALQNSLHPDETCIDWSLGGGGYPLAFLEDRRRAILTSVDNTVRMQRTGLSQSGEPEHFPVAFGYEGFYTREEAERKIVRLPDKC</sequence>
<gene>
    <name evidence="2" type="ORF">AVEN_197283_1</name>
</gene>
<accession>A0A4Y2B918</accession>
<feature type="compositionally biased region" description="Basic and acidic residues" evidence="1">
    <location>
        <begin position="1"/>
        <end position="17"/>
    </location>
</feature>
<name>A0A4Y2B918_ARAVE</name>
<evidence type="ECO:0000313" key="3">
    <source>
        <dbReference type="Proteomes" id="UP000499080"/>
    </source>
</evidence>
<evidence type="ECO:0000313" key="2">
    <source>
        <dbReference type="EMBL" id="GBL88267.1"/>
    </source>
</evidence>
<proteinExistence type="predicted"/>
<organism evidence="2 3">
    <name type="scientific">Araneus ventricosus</name>
    <name type="common">Orbweaver spider</name>
    <name type="synonym">Epeira ventricosa</name>
    <dbReference type="NCBI Taxonomy" id="182803"/>
    <lineage>
        <taxon>Eukaryota</taxon>
        <taxon>Metazoa</taxon>
        <taxon>Ecdysozoa</taxon>
        <taxon>Arthropoda</taxon>
        <taxon>Chelicerata</taxon>
        <taxon>Arachnida</taxon>
        <taxon>Araneae</taxon>
        <taxon>Araneomorphae</taxon>
        <taxon>Entelegynae</taxon>
        <taxon>Araneoidea</taxon>
        <taxon>Araneidae</taxon>
        <taxon>Araneus</taxon>
    </lineage>
</organism>